<sequence length="77" mass="8415">MSKPTTVCIVALLLCLTLCSAARRPALLDKVVAEHQVKTEEGQVEASCQGISDEECLMGRDLAAHLDYIYTQSHNKP</sequence>
<name>A0ABD3DDC1_9LAMI</name>
<feature type="chain" id="PRO_5044533784" description="Phytosulfokine" evidence="9">
    <location>
        <begin position="22"/>
        <end position="77"/>
    </location>
</feature>
<dbReference type="InterPro" id="IPR009438">
    <property type="entry name" value="Phytosulfokine"/>
</dbReference>
<proteinExistence type="inferred from homology"/>
<dbReference type="AlphaFoldDB" id="A0ABD3DDC1"/>
<protein>
    <recommendedName>
        <fullName evidence="9">Phytosulfokine</fullName>
    </recommendedName>
    <component>
        <recommendedName>
            <fullName evidence="9">Phytosulfokine-alpha</fullName>
            <shortName evidence="9">PSK-alpha</shortName>
            <shortName evidence="9">Phytosulfokine-a</shortName>
        </recommendedName>
    </component>
    <component>
        <recommendedName>
            <fullName evidence="9">Phytosulfokine-beta</fullName>
            <shortName evidence="9">PSK-beta</shortName>
            <shortName evidence="9">Phytosulfokine-b</shortName>
        </recommendedName>
    </component>
</protein>
<comment type="PTM">
    <text evidence="9">Sulfation is important for activity and for the binding to a putative membrane receptor.</text>
</comment>
<dbReference type="Pfam" id="PF06404">
    <property type="entry name" value="PSK"/>
    <property type="match status" value="1"/>
</dbReference>
<accession>A0ABD3DDC1</accession>
<dbReference type="PANTHER" id="PTHR33285">
    <property type="entry name" value="PHYTOSULFOKINES 3"/>
    <property type="match status" value="1"/>
</dbReference>
<evidence type="ECO:0000256" key="2">
    <source>
        <dbReference type="ARBA" id="ARBA00010781"/>
    </source>
</evidence>
<evidence type="ECO:0000256" key="7">
    <source>
        <dbReference type="ARBA" id="ARBA00022782"/>
    </source>
</evidence>
<dbReference type="GO" id="GO:0008083">
    <property type="term" value="F:growth factor activity"/>
    <property type="evidence" value="ECO:0007669"/>
    <property type="project" value="UniProtKB-UniRule"/>
</dbReference>
<comment type="function">
    <text evidence="9">Promotes plant cell differentiation, organogenesis and somatic embryogenesis as well as cell proliferation.</text>
</comment>
<evidence type="ECO:0000256" key="4">
    <source>
        <dbReference type="ARBA" id="ARBA00022525"/>
    </source>
</evidence>
<dbReference type="PANTHER" id="PTHR33285:SF55">
    <property type="entry name" value="PHYTOSULFOKINES 3"/>
    <property type="match status" value="1"/>
</dbReference>
<keyword evidence="8 9" id="KW-0339">Growth factor</keyword>
<comment type="subcellular location">
    <subcellularLocation>
        <location evidence="1 9">Secreted</location>
    </subcellularLocation>
</comment>
<comment type="similarity">
    <text evidence="2 9">Belongs to the phytosulfokine family.</text>
</comment>
<keyword evidence="5 9" id="KW-0765">Sulfation</keyword>
<dbReference type="Proteomes" id="UP001632038">
    <property type="component" value="Unassembled WGS sequence"/>
</dbReference>
<comment type="caution">
    <text evidence="10">The sequence shown here is derived from an EMBL/GenBank/DDBJ whole genome shotgun (WGS) entry which is preliminary data.</text>
</comment>
<evidence type="ECO:0000256" key="6">
    <source>
        <dbReference type="ARBA" id="ARBA00022729"/>
    </source>
</evidence>
<gene>
    <name evidence="10" type="ORF">CASFOL_015318</name>
</gene>
<organism evidence="10 11">
    <name type="scientific">Castilleja foliolosa</name>
    <dbReference type="NCBI Taxonomy" id="1961234"/>
    <lineage>
        <taxon>Eukaryota</taxon>
        <taxon>Viridiplantae</taxon>
        <taxon>Streptophyta</taxon>
        <taxon>Embryophyta</taxon>
        <taxon>Tracheophyta</taxon>
        <taxon>Spermatophyta</taxon>
        <taxon>Magnoliopsida</taxon>
        <taxon>eudicotyledons</taxon>
        <taxon>Gunneridae</taxon>
        <taxon>Pentapetalae</taxon>
        <taxon>asterids</taxon>
        <taxon>lamiids</taxon>
        <taxon>Lamiales</taxon>
        <taxon>Orobanchaceae</taxon>
        <taxon>Pedicularideae</taxon>
        <taxon>Castillejinae</taxon>
        <taxon>Castilleja</taxon>
    </lineage>
</organism>
<keyword evidence="7 9" id="KW-0221">Differentiation</keyword>
<comment type="PTM">
    <text evidence="9">PSK-alpha is produced by endopeptidase digestion. PSK-beta is produced from PSK-alpha by exopeptidase digestion.</text>
</comment>
<dbReference type="GO" id="GO:0008283">
    <property type="term" value="P:cell population proliferation"/>
    <property type="evidence" value="ECO:0007669"/>
    <property type="project" value="UniProtKB-UniRule"/>
</dbReference>
<evidence type="ECO:0000256" key="5">
    <source>
        <dbReference type="ARBA" id="ARBA00022641"/>
    </source>
</evidence>
<evidence type="ECO:0000256" key="9">
    <source>
        <dbReference type="RuleBase" id="RU368031"/>
    </source>
</evidence>
<evidence type="ECO:0000313" key="11">
    <source>
        <dbReference type="Proteomes" id="UP001632038"/>
    </source>
</evidence>
<evidence type="ECO:0000256" key="1">
    <source>
        <dbReference type="ARBA" id="ARBA00004613"/>
    </source>
</evidence>
<keyword evidence="3 9" id="KW-0217">Developmental protein</keyword>
<keyword evidence="11" id="KW-1185">Reference proteome</keyword>
<dbReference type="GO" id="GO:0005576">
    <property type="term" value="C:extracellular region"/>
    <property type="evidence" value="ECO:0007669"/>
    <property type="project" value="UniProtKB-SubCell"/>
</dbReference>
<keyword evidence="6 9" id="KW-0732">Signal</keyword>
<evidence type="ECO:0000256" key="8">
    <source>
        <dbReference type="ARBA" id="ARBA00023030"/>
    </source>
</evidence>
<dbReference type="EMBL" id="JAVIJP010000017">
    <property type="protein sequence ID" value="KAL3640350.1"/>
    <property type="molecule type" value="Genomic_DNA"/>
</dbReference>
<dbReference type="GO" id="GO:0030154">
    <property type="term" value="P:cell differentiation"/>
    <property type="evidence" value="ECO:0007669"/>
    <property type="project" value="UniProtKB-UniRule"/>
</dbReference>
<evidence type="ECO:0000313" key="10">
    <source>
        <dbReference type="EMBL" id="KAL3640350.1"/>
    </source>
</evidence>
<evidence type="ECO:0000256" key="3">
    <source>
        <dbReference type="ARBA" id="ARBA00022473"/>
    </source>
</evidence>
<keyword evidence="4 9" id="KW-0964">Secreted</keyword>
<feature type="signal peptide" evidence="9">
    <location>
        <begin position="1"/>
        <end position="21"/>
    </location>
</feature>
<reference evidence="11" key="1">
    <citation type="journal article" date="2024" name="IScience">
        <title>Strigolactones Initiate the Formation of Haustorium-like Structures in Castilleja.</title>
        <authorList>
            <person name="Buerger M."/>
            <person name="Peterson D."/>
            <person name="Chory J."/>
        </authorList>
    </citation>
    <scope>NUCLEOTIDE SEQUENCE [LARGE SCALE GENOMIC DNA]</scope>
</reference>